<dbReference type="GO" id="GO:0008143">
    <property type="term" value="F:poly(A) binding"/>
    <property type="evidence" value="ECO:0007669"/>
    <property type="project" value="InterPro"/>
</dbReference>
<evidence type="ECO:0000259" key="10">
    <source>
        <dbReference type="PROSITE" id="PS50102"/>
    </source>
</evidence>
<evidence type="ECO:0000256" key="9">
    <source>
        <dbReference type="SAM" id="Coils"/>
    </source>
</evidence>
<keyword evidence="8" id="KW-0694">RNA-binding</keyword>
<dbReference type="AlphaFoldDB" id="A0A397ZKY3"/>
<comment type="subcellular location">
    <subcellularLocation>
        <location evidence="1">Nucleus</location>
    </subcellularLocation>
</comment>
<dbReference type="Proteomes" id="UP000264353">
    <property type="component" value="Chromosome A4"/>
</dbReference>
<dbReference type="GO" id="GO:0008270">
    <property type="term" value="F:zinc ion binding"/>
    <property type="evidence" value="ECO:0007669"/>
    <property type="project" value="UniProtKB-KW"/>
</dbReference>
<dbReference type="PANTHER" id="PTHR14738">
    <property type="entry name" value="ZINC FINGER CCCH DOMAIN-CONTAINING PROTEIN 14"/>
    <property type="match status" value="1"/>
</dbReference>
<organism evidence="11 12">
    <name type="scientific">Brassica campestris</name>
    <name type="common">Field mustard</name>
    <dbReference type="NCBI Taxonomy" id="3711"/>
    <lineage>
        <taxon>Eukaryota</taxon>
        <taxon>Viridiplantae</taxon>
        <taxon>Streptophyta</taxon>
        <taxon>Embryophyta</taxon>
        <taxon>Tracheophyta</taxon>
        <taxon>Spermatophyta</taxon>
        <taxon>Magnoliopsida</taxon>
        <taxon>eudicotyledons</taxon>
        <taxon>Gunneridae</taxon>
        <taxon>Pentapetalae</taxon>
        <taxon>rosids</taxon>
        <taxon>malvids</taxon>
        <taxon>Brassicales</taxon>
        <taxon>Brassicaceae</taxon>
        <taxon>Brassiceae</taxon>
        <taxon>Brassica</taxon>
    </lineage>
</organism>
<dbReference type="Gene3D" id="3.30.70.330">
    <property type="match status" value="1"/>
</dbReference>
<dbReference type="InterPro" id="IPR035979">
    <property type="entry name" value="RBD_domain_sf"/>
</dbReference>
<dbReference type="InterPro" id="IPR012677">
    <property type="entry name" value="Nucleotide-bd_a/b_plait_sf"/>
</dbReference>
<accession>A0A397ZKY3</accession>
<keyword evidence="9" id="KW-0175">Coiled coil</keyword>
<dbReference type="InterPro" id="IPR000504">
    <property type="entry name" value="RRM_dom"/>
</dbReference>
<proteinExistence type="inferred from homology"/>
<keyword evidence="5" id="KW-0863">Zinc-finger</keyword>
<evidence type="ECO:0000256" key="3">
    <source>
        <dbReference type="ARBA" id="ARBA00022723"/>
    </source>
</evidence>
<dbReference type="GO" id="GO:0043488">
    <property type="term" value="P:regulation of mRNA stability"/>
    <property type="evidence" value="ECO:0007669"/>
    <property type="project" value="InterPro"/>
</dbReference>
<dbReference type="PROSITE" id="PS50102">
    <property type="entry name" value="RRM"/>
    <property type="match status" value="1"/>
</dbReference>
<dbReference type="SUPFAM" id="SSF54928">
    <property type="entry name" value="RNA-binding domain, RBD"/>
    <property type="match status" value="1"/>
</dbReference>
<evidence type="ECO:0000256" key="2">
    <source>
        <dbReference type="ARBA" id="ARBA00008423"/>
    </source>
</evidence>
<feature type="coiled-coil region" evidence="9">
    <location>
        <begin position="388"/>
        <end position="415"/>
    </location>
</feature>
<comment type="similarity">
    <text evidence="2">Belongs to the ZC3H14 family.</text>
</comment>
<evidence type="ECO:0000256" key="6">
    <source>
        <dbReference type="ARBA" id="ARBA00022833"/>
    </source>
</evidence>
<protein>
    <recommendedName>
        <fullName evidence="10">RRM domain-containing protein</fullName>
    </recommendedName>
</protein>
<gene>
    <name evidence="11" type="ORF">BRARA_D01462</name>
</gene>
<dbReference type="PANTHER" id="PTHR14738:SF29">
    <property type="entry name" value="ZINC FINGER CCCH DOMAIN-CONTAINING PROTEIN 14"/>
    <property type="match status" value="1"/>
</dbReference>
<keyword evidence="7" id="KW-0539">Nucleus</keyword>
<evidence type="ECO:0000256" key="7">
    <source>
        <dbReference type="ARBA" id="ARBA00023242"/>
    </source>
</evidence>
<dbReference type="Pfam" id="PF00076">
    <property type="entry name" value="RRM_1"/>
    <property type="match status" value="1"/>
</dbReference>
<evidence type="ECO:0000313" key="11">
    <source>
        <dbReference type="EMBL" id="RID66307.1"/>
    </source>
</evidence>
<feature type="domain" description="RRM" evidence="10">
    <location>
        <begin position="435"/>
        <end position="505"/>
    </location>
</feature>
<name>A0A397ZKY3_BRACM</name>
<dbReference type="InterPro" id="IPR040366">
    <property type="entry name" value="Nab2/ZC3H14"/>
</dbReference>
<reference evidence="11 12" key="1">
    <citation type="submission" date="2018-06" db="EMBL/GenBank/DDBJ databases">
        <title>WGS assembly of Brassica rapa FPsc.</title>
        <authorList>
            <person name="Bowman J."/>
            <person name="Kohchi T."/>
            <person name="Yamato K."/>
            <person name="Jenkins J."/>
            <person name="Shu S."/>
            <person name="Ishizaki K."/>
            <person name="Yamaoka S."/>
            <person name="Nishihama R."/>
            <person name="Nakamura Y."/>
            <person name="Berger F."/>
            <person name="Adam C."/>
            <person name="Aki S."/>
            <person name="Althoff F."/>
            <person name="Araki T."/>
            <person name="Arteaga-Vazquez M."/>
            <person name="Balasubrmanian S."/>
            <person name="Bauer D."/>
            <person name="Boehm C."/>
            <person name="Briginshaw L."/>
            <person name="Caballero-Perez J."/>
            <person name="Catarino B."/>
            <person name="Chen F."/>
            <person name="Chiyoda S."/>
            <person name="Chovatia M."/>
            <person name="Davies K."/>
            <person name="Delmans M."/>
            <person name="Demura T."/>
            <person name="Dierschke T."/>
            <person name="Dolan L."/>
            <person name="Dorantes-Acosta A."/>
            <person name="Eklund D."/>
            <person name="Florent S."/>
            <person name="Flores-Sandoval E."/>
            <person name="Fujiyama A."/>
            <person name="Fukuzawa H."/>
            <person name="Galik B."/>
            <person name="Grimanelli D."/>
            <person name="Grimwood J."/>
            <person name="Grossniklaus U."/>
            <person name="Hamada T."/>
            <person name="Haseloff J."/>
            <person name="Hetherington A."/>
            <person name="Higo A."/>
            <person name="Hirakawa Y."/>
            <person name="Hundley H."/>
            <person name="Ikeda Y."/>
            <person name="Inoue K."/>
            <person name="Inoue S."/>
            <person name="Ishida S."/>
            <person name="Jia Q."/>
            <person name="Kakita M."/>
            <person name="Kanazawa T."/>
            <person name="Kawai Y."/>
            <person name="Kawashima T."/>
            <person name="Kennedy M."/>
            <person name="Kinose K."/>
            <person name="Kinoshita T."/>
            <person name="Kohara Y."/>
            <person name="Koide E."/>
            <person name="Komatsu K."/>
            <person name="Kopischke S."/>
            <person name="Kubo M."/>
            <person name="Kyozuka J."/>
            <person name="Lagercrantz U."/>
            <person name="Lin S."/>
            <person name="Lindquist E."/>
            <person name="Lipzen A."/>
            <person name="Lu C."/>
            <person name="Luna E."/>
            <person name="Martienssen R."/>
            <person name="Minamino N."/>
            <person name="Mizutani M."/>
            <person name="Mizutani M."/>
            <person name="Mochizuki N."/>
            <person name="Monte I."/>
            <person name="Mosher R."/>
            <person name="Nagasaki H."/>
            <person name="Nakagami H."/>
            <person name="Naramoto S."/>
            <person name="Nishitani K."/>
            <person name="Ohtani M."/>
            <person name="Okamoto T."/>
            <person name="Okumura M."/>
            <person name="Phillips J."/>
            <person name="Pollak B."/>
            <person name="Reinders A."/>
            <person name="Roevekamp M."/>
            <person name="Sano R."/>
            <person name="Sawa S."/>
            <person name="Schmid M."/>
            <person name="Shirakawa M."/>
            <person name="Solano R."/>
            <person name="Spunde A."/>
            <person name="Suetsugu N."/>
            <person name="Sugano S."/>
            <person name="Sugiyama A."/>
            <person name="Sun R."/>
            <person name="Suzuki Y."/>
            <person name="Takenaka M."/>
            <person name="Takezawa D."/>
            <person name="Tomogane H."/>
            <person name="Tsuzuki M."/>
            <person name="Ueda T."/>
            <person name="Umeda M."/>
            <person name="Ward J."/>
            <person name="Watanabe Y."/>
            <person name="Yazaki K."/>
            <person name="Yokoyama R."/>
            <person name="Yoshitake Y."/>
            <person name="Yotsui I."/>
            <person name="Zachgo S."/>
            <person name="Schmutz J."/>
        </authorList>
    </citation>
    <scope>NUCLEOTIDE SEQUENCE [LARGE SCALE GENOMIC DNA]</scope>
    <source>
        <strain evidence="12">cv. B-3</strain>
    </source>
</reference>
<dbReference type="GO" id="GO:0005634">
    <property type="term" value="C:nucleus"/>
    <property type="evidence" value="ECO:0007669"/>
    <property type="project" value="UniProtKB-SubCell"/>
</dbReference>
<keyword evidence="6" id="KW-0862">Zinc</keyword>
<keyword evidence="3" id="KW-0479">Metal-binding</keyword>
<evidence type="ECO:0000256" key="1">
    <source>
        <dbReference type="ARBA" id="ARBA00004123"/>
    </source>
</evidence>
<evidence type="ECO:0000256" key="5">
    <source>
        <dbReference type="ARBA" id="ARBA00022771"/>
    </source>
</evidence>
<sequence length="521" mass="59076">MAEGLIFLMRRESESASRLRQIISDMLPLFSEQHSEDDILAYITVIFCNGESQRHAQDYLEAFLGERSGEFVACLCKLFLKDITQGKRETYASKPRTGVEFGSHDTLIEQGSSSRSHCDYVHKATTLTYRMNDHVSPKAKSMKMLQQELINNPCKRTQPKLREDQSLSDINYSRKVLRSVIVSTTKQPCCKNPDRYEKFVDEGNKMQKRLYFPKREVRQSYFSYVPSGGAVYARSHEAASSQEMMLHVSVWDRLGQPGDKKYHILSKVRLNLDENRTPKQLGRAFSAAYIEQHNETFQREVPAVVYMHRVLPPLEARKPKSGTITYTEPHIMHNFSKKRRYGIINPNSVDASVGDLSSVLQYKQAKQDVEKPSLLSSQSKKPDIFSEIVNMKQKLQQLDNQINQAKHLKKQKVGELKGSVQSGELQQKHDDTESSIIHVTNVNYAASKEVISMLFSKCGAVKNITIVTDPAAFVTFATKESVNKAIALSGTMFFSRPIKFWESHMIMSGVVTGALQVVIGS</sequence>
<dbReference type="EMBL" id="CM010631">
    <property type="protein sequence ID" value="RID66307.1"/>
    <property type="molecule type" value="Genomic_DNA"/>
</dbReference>
<keyword evidence="4" id="KW-0677">Repeat</keyword>
<evidence type="ECO:0000313" key="12">
    <source>
        <dbReference type="Proteomes" id="UP000264353"/>
    </source>
</evidence>
<evidence type="ECO:0000256" key="8">
    <source>
        <dbReference type="PROSITE-ProRule" id="PRU00176"/>
    </source>
</evidence>
<evidence type="ECO:0000256" key="4">
    <source>
        <dbReference type="ARBA" id="ARBA00022737"/>
    </source>
</evidence>
<dbReference type="SMART" id="SM00360">
    <property type="entry name" value="RRM"/>
    <property type="match status" value="1"/>
</dbReference>